<dbReference type="AlphaFoldDB" id="A0AAN8J257"/>
<evidence type="ECO:0000313" key="6">
    <source>
        <dbReference type="Proteomes" id="UP001331761"/>
    </source>
</evidence>
<dbReference type="InterPro" id="IPR001977">
    <property type="entry name" value="Depp_CoAkinase"/>
</dbReference>
<keyword evidence="5" id="KW-0808">Transferase</keyword>
<dbReference type="Proteomes" id="UP001331761">
    <property type="component" value="Unassembled WGS sequence"/>
</dbReference>
<dbReference type="EMBL" id="WIXE01009408">
    <property type="protein sequence ID" value="KAK5978454.1"/>
    <property type="molecule type" value="Genomic_DNA"/>
</dbReference>
<protein>
    <recommendedName>
        <fullName evidence="4">Dephospho-CoA kinase domain-containing protein</fullName>
    </recommendedName>
</protein>
<evidence type="ECO:0000256" key="3">
    <source>
        <dbReference type="ARBA" id="ARBA00022840"/>
    </source>
</evidence>
<dbReference type="HAMAP" id="MF_00376">
    <property type="entry name" value="Dephospho_CoA_kinase"/>
    <property type="match status" value="1"/>
</dbReference>
<gene>
    <name evidence="5" type="ORF">GCK32_005424</name>
</gene>
<dbReference type="GO" id="GO:0015937">
    <property type="term" value="P:coenzyme A biosynthetic process"/>
    <property type="evidence" value="ECO:0007669"/>
    <property type="project" value="InterPro"/>
</dbReference>
<comment type="similarity">
    <text evidence="1">Belongs to the CoaE family.</text>
</comment>
<dbReference type="NCBIfam" id="TIGR00152">
    <property type="entry name" value="dephospho-CoA kinase"/>
    <property type="match status" value="1"/>
</dbReference>
<dbReference type="PANTHER" id="PTHR10695:SF46">
    <property type="entry name" value="BIFUNCTIONAL COENZYME A SYNTHASE-RELATED"/>
    <property type="match status" value="1"/>
</dbReference>
<evidence type="ECO:0000256" key="4">
    <source>
        <dbReference type="ARBA" id="ARBA00044157"/>
    </source>
</evidence>
<evidence type="ECO:0000256" key="2">
    <source>
        <dbReference type="ARBA" id="ARBA00022741"/>
    </source>
</evidence>
<dbReference type="InterPro" id="IPR027417">
    <property type="entry name" value="P-loop_NTPase"/>
</dbReference>
<proteinExistence type="inferred from homology"/>
<sequence>MVIVGLTGGIATGKSSVSEIFRNHGMHVVDADLIARKVVEPGHGAYRKLRSEFGDEFFDINGALDRPKMAAVVFNDAEKRRKLNSILHPAIRWEMFMEMLKYLLFGGHYIVLDTPLLFESGYHKILWTVIVVWCDDDIQLKRLMLRDNLTKEEALSRIASQFPMRKKMELATVLIENNGTKEELRAKVEVLIRELESRWTPLFVRTTVYSILACCSWIILRMSFSLFSLFGGS</sequence>
<comment type="caution">
    <text evidence="5">The sequence shown here is derived from an EMBL/GenBank/DDBJ whole genome shotgun (WGS) entry which is preliminary data.</text>
</comment>
<dbReference type="GO" id="GO:0005737">
    <property type="term" value="C:cytoplasm"/>
    <property type="evidence" value="ECO:0007669"/>
    <property type="project" value="UniProtKB-ARBA"/>
</dbReference>
<keyword evidence="6" id="KW-1185">Reference proteome</keyword>
<name>A0AAN8J257_TRICO</name>
<accession>A0AAN8J257</accession>
<keyword evidence="2" id="KW-0547">Nucleotide-binding</keyword>
<dbReference type="SUPFAM" id="SSF52540">
    <property type="entry name" value="P-loop containing nucleoside triphosphate hydrolases"/>
    <property type="match status" value="1"/>
</dbReference>
<dbReference type="PANTHER" id="PTHR10695">
    <property type="entry name" value="DEPHOSPHO-COA KINASE-RELATED"/>
    <property type="match status" value="1"/>
</dbReference>
<keyword evidence="3" id="KW-0067">ATP-binding</keyword>
<evidence type="ECO:0000313" key="5">
    <source>
        <dbReference type="EMBL" id="KAK5978454.1"/>
    </source>
</evidence>
<dbReference type="CDD" id="cd02022">
    <property type="entry name" value="DPCK"/>
    <property type="match status" value="1"/>
</dbReference>
<keyword evidence="5" id="KW-0418">Kinase</keyword>
<dbReference type="GO" id="GO:0004140">
    <property type="term" value="F:dephospho-CoA kinase activity"/>
    <property type="evidence" value="ECO:0007669"/>
    <property type="project" value="InterPro"/>
</dbReference>
<reference evidence="5 6" key="1">
    <citation type="submission" date="2019-10" db="EMBL/GenBank/DDBJ databases">
        <title>Assembly and Annotation for the nematode Trichostrongylus colubriformis.</title>
        <authorList>
            <person name="Martin J."/>
        </authorList>
    </citation>
    <scope>NUCLEOTIDE SEQUENCE [LARGE SCALE GENOMIC DNA]</scope>
    <source>
        <strain evidence="5">G859</strain>
        <tissue evidence="5">Whole worm</tissue>
    </source>
</reference>
<dbReference type="GO" id="GO:0005524">
    <property type="term" value="F:ATP binding"/>
    <property type="evidence" value="ECO:0007669"/>
    <property type="project" value="UniProtKB-KW"/>
</dbReference>
<dbReference type="FunFam" id="3.40.50.300:FF:000485">
    <property type="entry name" value="Dephospho-CoA kinase CAB5"/>
    <property type="match status" value="1"/>
</dbReference>
<evidence type="ECO:0000256" key="1">
    <source>
        <dbReference type="ARBA" id="ARBA00009018"/>
    </source>
</evidence>
<dbReference type="Gene3D" id="3.40.50.300">
    <property type="entry name" value="P-loop containing nucleotide triphosphate hydrolases"/>
    <property type="match status" value="1"/>
</dbReference>
<dbReference type="PROSITE" id="PS51219">
    <property type="entry name" value="DPCK"/>
    <property type="match status" value="1"/>
</dbReference>
<dbReference type="Pfam" id="PF01121">
    <property type="entry name" value="CoaE"/>
    <property type="match status" value="1"/>
</dbReference>
<organism evidence="5 6">
    <name type="scientific">Trichostrongylus colubriformis</name>
    <name type="common">Black scour worm</name>
    <dbReference type="NCBI Taxonomy" id="6319"/>
    <lineage>
        <taxon>Eukaryota</taxon>
        <taxon>Metazoa</taxon>
        <taxon>Ecdysozoa</taxon>
        <taxon>Nematoda</taxon>
        <taxon>Chromadorea</taxon>
        <taxon>Rhabditida</taxon>
        <taxon>Rhabditina</taxon>
        <taxon>Rhabditomorpha</taxon>
        <taxon>Strongyloidea</taxon>
        <taxon>Trichostrongylidae</taxon>
        <taxon>Trichostrongylus</taxon>
    </lineage>
</organism>